<evidence type="ECO:0000256" key="1">
    <source>
        <dbReference type="SAM" id="MobiDB-lite"/>
    </source>
</evidence>
<proteinExistence type="predicted"/>
<dbReference type="Proteomes" id="UP000186817">
    <property type="component" value="Unassembled WGS sequence"/>
</dbReference>
<protein>
    <submittedName>
        <fullName evidence="3">Uncharacterized protein</fullName>
    </submittedName>
</protein>
<evidence type="ECO:0000256" key="2">
    <source>
        <dbReference type="SAM" id="SignalP"/>
    </source>
</evidence>
<name>A0A1Q9DJV3_SYMMI</name>
<keyword evidence="2" id="KW-0732">Signal</keyword>
<accession>A0A1Q9DJV3</accession>
<comment type="caution">
    <text evidence="3">The sequence shown here is derived from an EMBL/GenBank/DDBJ whole genome shotgun (WGS) entry which is preliminary data.</text>
</comment>
<keyword evidence="4" id="KW-1185">Reference proteome</keyword>
<gene>
    <name evidence="3" type="ORF">AK812_SmicGene22385</name>
</gene>
<feature type="compositionally biased region" description="Polar residues" evidence="1">
    <location>
        <begin position="55"/>
        <end position="72"/>
    </location>
</feature>
<reference evidence="3 4" key="1">
    <citation type="submission" date="2016-02" db="EMBL/GenBank/DDBJ databases">
        <title>Genome analysis of coral dinoflagellate symbionts highlights evolutionary adaptations to a symbiotic lifestyle.</title>
        <authorList>
            <person name="Aranda M."/>
            <person name="Li Y."/>
            <person name="Liew Y.J."/>
            <person name="Baumgarten S."/>
            <person name="Simakov O."/>
            <person name="Wilson M."/>
            <person name="Piel J."/>
            <person name="Ashoor H."/>
            <person name="Bougouffa S."/>
            <person name="Bajic V.B."/>
            <person name="Ryu T."/>
            <person name="Ravasi T."/>
            <person name="Bayer T."/>
            <person name="Micklem G."/>
            <person name="Kim H."/>
            <person name="Bhak J."/>
            <person name="Lajeunesse T.C."/>
            <person name="Voolstra C.R."/>
        </authorList>
    </citation>
    <scope>NUCLEOTIDE SEQUENCE [LARGE SCALE GENOMIC DNA]</scope>
    <source>
        <strain evidence="3 4">CCMP2467</strain>
    </source>
</reference>
<feature type="region of interest" description="Disordered" evidence="1">
    <location>
        <begin position="49"/>
        <end position="72"/>
    </location>
</feature>
<organism evidence="3 4">
    <name type="scientific">Symbiodinium microadriaticum</name>
    <name type="common">Dinoflagellate</name>
    <name type="synonym">Zooxanthella microadriatica</name>
    <dbReference type="NCBI Taxonomy" id="2951"/>
    <lineage>
        <taxon>Eukaryota</taxon>
        <taxon>Sar</taxon>
        <taxon>Alveolata</taxon>
        <taxon>Dinophyceae</taxon>
        <taxon>Suessiales</taxon>
        <taxon>Symbiodiniaceae</taxon>
        <taxon>Symbiodinium</taxon>
    </lineage>
</organism>
<dbReference type="EMBL" id="LSRX01000501">
    <property type="protein sequence ID" value="OLP95465.1"/>
    <property type="molecule type" value="Genomic_DNA"/>
</dbReference>
<dbReference type="AlphaFoldDB" id="A0A1Q9DJV3"/>
<dbReference type="OrthoDB" id="407064at2759"/>
<evidence type="ECO:0000313" key="4">
    <source>
        <dbReference type="Proteomes" id="UP000186817"/>
    </source>
</evidence>
<feature type="chain" id="PRO_5043747193" evidence="2">
    <location>
        <begin position="24"/>
        <end position="998"/>
    </location>
</feature>
<feature type="signal peptide" evidence="2">
    <location>
        <begin position="1"/>
        <end position="23"/>
    </location>
</feature>
<evidence type="ECO:0000313" key="3">
    <source>
        <dbReference type="EMBL" id="OLP95465.1"/>
    </source>
</evidence>
<sequence length="998" mass="108331">MAWSALVPIALVSFTMLVLTVRGKETCAPQEAGSTALLHVQLSHQSRIRVEEDQLSSNSSNDTASRGNHTTNTTQASLNIIAAVDACLEPRRQAAAGDPATLDRLEFVRVAEILTRLVRANLSVTVLGDGYSDDAEMISAAQMAGHDAAEVLVRQEFEAETMEALSGHNLSHHAIEHFTKKIAKMVHMCSNGAVANETSIASIESVLLNSAESGHMLFEEAEVAMDIALYVQGLCQSEVLDIDFFVGSFGDNTSECNALMLASTSVHVNKQLSKLDYYAKSALVLHDEHNNLAHHFARQLHPATRSAMAAVSMETLIHNASMFHAENPARMARLRYLDRTYYEKAHGQSMDKYCDMNAELASAKPEHWIIQSPEIQAYAECLCTKRKPALVCDAEHSEPLAKIRPQVQRKMEEVGQRFHSLLQLDTGTGKPVGLGPCQDSKGKTEAVSCSLCVNGNCIEPGGSSLDVFAAIKELLNFKSACMTGTCTPCMGVKPGDPIQFKLNLGVDGACGNQAALFSSFNLFASVEMCIGGVLGEAADTMGWSTCKELGSVNYYPFINKLHLTINLPIPLPMPLGVRATLSANLNLGDLTGAVTNYCGTKGAAGEYRCLKDMYDARGVTSIGLSVEVLMGIRVPLLGEIGKWVQVLSFGFAEKDNSRKLAMNKAGVTIVHIGPSPHSSYKCGRAFSGINCEAHAGRKGYRVNEDWRDANDQIGIWRPTLLYPITSRSLCVRREDAVHDQHGWAMNLEVACRVDNSNLGVIVPIGSSSTRTKCVLPDEPVSCKNNAGDKDLRMGFEVVNDDFWIYGSGERICARRDDHHGGWGMNLQLECEPTNGAPVDYTVRTVHIGHSYANTKCVLVPQTYECDASAGDDANRVNDDCRNCGNRFFVSVNGGWVCARRLDHHQGWGLNLQIHCKDFGVAREVVRVNIGSSSHNSKCVTASKSVLCASWAGNHGMRLNTDGGWGDAFAITSSGSRVCARRTDQTGGWGMNLQIDCEA</sequence>